<sequence length="287" mass="32129">MKRAVPLSWLIGLMMLFLWAGCSKPAEVNGPVTSIPNPTTPATSVRLKQLQIINRVASFVDYTYDAQGRQESVQTYSQRSGEGKDESPATLVTYDSQNRLLKTEDGWFTLDPTNHSVTKKLVTQWQEFAHQGVVMSIKTFLVDPTAYNNSPEITIETNAQGQIVKQVQKKADGSTVETTYQYDRENVVQGEQMIRSSHGAIKSRSRSLYIYDTNPNPLRGLLGPYGGLNVQSYTSKNNVTKWTSQGLSPDTGSVLSETTTYYDYSYSEKGWPVSYETSTAKATYIYY</sequence>
<evidence type="ECO:0000313" key="2">
    <source>
        <dbReference type="Proteomes" id="UP000598820"/>
    </source>
</evidence>
<dbReference type="EMBL" id="JACWZY010000001">
    <property type="protein sequence ID" value="MBD2699336.1"/>
    <property type="molecule type" value="Genomic_DNA"/>
</dbReference>
<proteinExistence type="predicted"/>
<dbReference type="PROSITE" id="PS51257">
    <property type="entry name" value="PROKAR_LIPOPROTEIN"/>
    <property type="match status" value="1"/>
</dbReference>
<comment type="caution">
    <text evidence="1">The sequence shown here is derived from an EMBL/GenBank/DDBJ whole genome shotgun (WGS) entry which is preliminary data.</text>
</comment>
<dbReference type="RefSeq" id="WP_190885185.1">
    <property type="nucleotide sequence ID" value="NZ_JACWZY010000001.1"/>
</dbReference>
<evidence type="ECO:0000313" key="1">
    <source>
        <dbReference type="EMBL" id="MBD2699336.1"/>
    </source>
</evidence>
<name>A0A926Y043_9BACT</name>
<keyword evidence="2" id="KW-1185">Reference proteome</keyword>
<protein>
    <submittedName>
        <fullName evidence="1">Uncharacterized protein</fullName>
    </submittedName>
</protein>
<reference evidence="1" key="1">
    <citation type="submission" date="2020-09" db="EMBL/GenBank/DDBJ databases">
        <authorList>
            <person name="Kim M.K."/>
        </authorList>
    </citation>
    <scope>NUCLEOTIDE SEQUENCE</scope>
    <source>
        <strain evidence="1">BT702</strain>
    </source>
</reference>
<organism evidence="1 2">
    <name type="scientific">Spirosoma profusum</name>
    <dbReference type="NCBI Taxonomy" id="2771354"/>
    <lineage>
        <taxon>Bacteria</taxon>
        <taxon>Pseudomonadati</taxon>
        <taxon>Bacteroidota</taxon>
        <taxon>Cytophagia</taxon>
        <taxon>Cytophagales</taxon>
        <taxon>Cytophagaceae</taxon>
        <taxon>Spirosoma</taxon>
    </lineage>
</organism>
<dbReference type="AlphaFoldDB" id="A0A926Y043"/>
<gene>
    <name evidence="1" type="ORF">IC229_01720</name>
</gene>
<accession>A0A926Y043</accession>
<dbReference type="Proteomes" id="UP000598820">
    <property type="component" value="Unassembled WGS sequence"/>
</dbReference>